<dbReference type="EMBL" id="FLUM01000003">
    <property type="protein sequence ID" value="SBW03598.1"/>
    <property type="molecule type" value="Genomic_DNA"/>
</dbReference>
<protein>
    <recommendedName>
        <fullName evidence="2">Cytochrome c domain-containing protein</fullName>
    </recommendedName>
</protein>
<dbReference type="RefSeq" id="WP_296942599.1">
    <property type="nucleotide sequence ID" value="NZ_LT599032.1"/>
</dbReference>
<gene>
    <name evidence="1" type="ORF">KL86DYS1_30618</name>
</gene>
<sequence>MGKNNLIKFWILFVVSLPVITSGCDSGDIYPKDKTSGGTDVDVSVSFQFTHIDAFPESYKIVFGSFNDDLAYPISSKVISKPSDNGVVTVSLANIPENTTYLALYLVQEHSNYKIYPFYTYPIVSMPKEDFEIPLQNIDLAMFGRVQKQVFSQCLQCHGGSGFAAAGLHLTEGKSHEDLVGITALHNTDKKRVSPGNIQNSYLMDILKGEALPNQHSSLSSLKDDDIVLVEQWIKGGAKSE</sequence>
<dbReference type="PROSITE" id="PS51257">
    <property type="entry name" value="PROKAR_LIPOPROTEIN"/>
    <property type="match status" value="1"/>
</dbReference>
<evidence type="ECO:0008006" key="2">
    <source>
        <dbReference type="Google" id="ProtNLM"/>
    </source>
</evidence>
<proteinExistence type="predicted"/>
<organism evidence="1">
    <name type="scientific">uncultured Dysgonomonas sp</name>
    <dbReference type="NCBI Taxonomy" id="206096"/>
    <lineage>
        <taxon>Bacteria</taxon>
        <taxon>Pseudomonadati</taxon>
        <taxon>Bacteroidota</taxon>
        <taxon>Bacteroidia</taxon>
        <taxon>Bacteroidales</taxon>
        <taxon>Dysgonomonadaceae</taxon>
        <taxon>Dysgonomonas</taxon>
        <taxon>environmental samples</taxon>
    </lineage>
</organism>
<evidence type="ECO:0000313" key="1">
    <source>
        <dbReference type="EMBL" id="SBW03598.1"/>
    </source>
</evidence>
<accession>A0A212JW42</accession>
<name>A0A212JW42_9BACT</name>
<reference evidence="1" key="1">
    <citation type="submission" date="2016-04" db="EMBL/GenBank/DDBJ databases">
        <authorList>
            <person name="Evans L.H."/>
            <person name="Alamgir A."/>
            <person name="Owens N."/>
            <person name="Weber N.D."/>
            <person name="Virtaneva K."/>
            <person name="Barbian K."/>
            <person name="Babar A."/>
            <person name="Rosenke K."/>
        </authorList>
    </citation>
    <scope>NUCLEOTIDE SEQUENCE</scope>
    <source>
        <strain evidence="1">86-1</strain>
    </source>
</reference>
<dbReference type="AlphaFoldDB" id="A0A212JW42"/>